<keyword evidence="2" id="KW-1185">Reference proteome</keyword>
<evidence type="ECO:0000313" key="1">
    <source>
        <dbReference type="EMBL" id="KAJ8030601.1"/>
    </source>
</evidence>
<protein>
    <submittedName>
        <fullName evidence="1">Uncharacterized protein</fullName>
    </submittedName>
</protein>
<reference evidence="1" key="1">
    <citation type="submission" date="2021-10" db="EMBL/GenBank/DDBJ databases">
        <title>Tropical sea cucumber genome reveals ecological adaptation and Cuvierian tubules defense mechanism.</title>
        <authorList>
            <person name="Chen T."/>
        </authorList>
    </citation>
    <scope>NUCLEOTIDE SEQUENCE</scope>
    <source>
        <strain evidence="1">Nanhai2018</strain>
        <tissue evidence="1">Muscle</tissue>
    </source>
</reference>
<evidence type="ECO:0000313" key="2">
    <source>
        <dbReference type="Proteomes" id="UP001152320"/>
    </source>
</evidence>
<comment type="caution">
    <text evidence="1">The sequence shown here is derived from an EMBL/GenBank/DDBJ whole genome shotgun (WGS) entry which is preliminary data.</text>
</comment>
<name>A0A9Q1H392_HOLLE</name>
<sequence length="148" mass="16588">MDCLMKAYHGGVMSLQEYLHRILPELINQELTVNPRKGFQLFLSKTVVGLHMSNSVQKRTVVCARSETDEQTQVVQEVVHELLKSGRSNVLTLGLPKSLPCDAGLSFHSDHNYPQLITPHWSKLLQMCVAFNLLYTEKVFFLGGGGGF</sequence>
<organism evidence="1 2">
    <name type="scientific">Holothuria leucospilota</name>
    <name type="common">Black long sea cucumber</name>
    <name type="synonym">Mertensiothuria leucospilota</name>
    <dbReference type="NCBI Taxonomy" id="206669"/>
    <lineage>
        <taxon>Eukaryota</taxon>
        <taxon>Metazoa</taxon>
        <taxon>Echinodermata</taxon>
        <taxon>Eleutherozoa</taxon>
        <taxon>Echinozoa</taxon>
        <taxon>Holothuroidea</taxon>
        <taxon>Aspidochirotacea</taxon>
        <taxon>Aspidochirotida</taxon>
        <taxon>Holothuriidae</taxon>
        <taxon>Holothuria</taxon>
    </lineage>
</organism>
<gene>
    <name evidence="1" type="ORF">HOLleu_27060</name>
</gene>
<dbReference type="Proteomes" id="UP001152320">
    <property type="component" value="Chromosome 13"/>
</dbReference>
<dbReference type="AlphaFoldDB" id="A0A9Q1H392"/>
<dbReference type="EMBL" id="JAIZAY010000013">
    <property type="protein sequence ID" value="KAJ8030601.1"/>
    <property type="molecule type" value="Genomic_DNA"/>
</dbReference>
<accession>A0A9Q1H392</accession>
<proteinExistence type="predicted"/>